<dbReference type="Gene3D" id="3.40.50.2300">
    <property type="match status" value="2"/>
</dbReference>
<name>A0A942YJ55_9BACI</name>
<keyword evidence="6" id="KW-1185">Reference proteome</keyword>
<organism evidence="5 6">
    <name type="scientific">Lederbergia citri</name>
    <dbReference type="NCBI Taxonomy" id="2833580"/>
    <lineage>
        <taxon>Bacteria</taxon>
        <taxon>Bacillati</taxon>
        <taxon>Bacillota</taxon>
        <taxon>Bacilli</taxon>
        <taxon>Bacillales</taxon>
        <taxon>Bacillaceae</taxon>
        <taxon>Lederbergia</taxon>
    </lineage>
</organism>
<dbReference type="RefSeq" id="WP_213126343.1">
    <property type="nucleotide sequence ID" value="NZ_JAGYPG010000003.1"/>
</dbReference>
<dbReference type="InterPro" id="IPR028082">
    <property type="entry name" value="Peripla_BP_I"/>
</dbReference>
<dbReference type="Proteomes" id="UP000681414">
    <property type="component" value="Unassembled WGS sequence"/>
</dbReference>
<keyword evidence="3" id="KW-0732">Signal</keyword>
<sequence>MKKINFLYLFLFLCICISVGLAAFFLFESFQYEASFNGSEPIPNYDYHFVLIGQEKDNPYHRKIYEGAEAAAKEKNIFIEYVGPRQTNVEEHIKLIEMATAARVDGILTQGLTNREFKPAIDHAINRGVPVITFDTDLEDSKRLSYVGTDNYESGYKIGDAMIEDTNGQAVVGIITGLLYSNNLVLRVQGFLDAIEKAPNIKVVAIESSNISKSQAAEKAHQMLRKYPEITVFFGTSALDGAGIAQAIDKINPVTPILVYAFDDLKETIELIKEDKIHATLKQNQFEMGYKGVSMLYEAVTGGPIPKTYHTSTKILRKNDIGMSKHE</sequence>
<protein>
    <submittedName>
        <fullName evidence="5">Sugar-binding protein</fullName>
    </submittedName>
</protein>
<dbReference type="GO" id="GO:0030246">
    <property type="term" value="F:carbohydrate binding"/>
    <property type="evidence" value="ECO:0007669"/>
    <property type="project" value="UniProtKB-ARBA"/>
</dbReference>
<evidence type="ECO:0000256" key="3">
    <source>
        <dbReference type="ARBA" id="ARBA00022729"/>
    </source>
</evidence>
<comment type="subcellular location">
    <subcellularLocation>
        <location evidence="1">Cell envelope</location>
    </subcellularLocation>
</comment>
<evidence type="ECO:0000256" key="2">
    <source>
        <dbReference type="ARBA" id="ARBA00007639"/>
    </source>
</evidence>
<dbReference type="AlphaFoldDB" id="A0A942YJ55"/>
<proteinExistence type="inferred from homology"/>
<reference evidence="5 6" key="1">
    <citation type="submission" date="2021-05" db="EMBL/GenBank/DDBJ databases">
        <title>Novel Bacillus species.</title>
        <authorList>
            <person name="Liu G."/>
        </authorList>
    </citation>
    <scope>NUCLEOTIDE SEQUENCE [LARGE SCALE GENOMIC DNA]</scope>
    <source>
        <strain evidence="6">FJAT-49780</strain>
    </source>
</reference>
<accession>A0A942YJ55</accession>
<dbReference type="EMBL" id="JAGYPG010000003">
    <property type="protein sequence ID" value="MBS4197165.1"/>
    <property type="molecule type" value="Genomic_DNA"/>
</dbReference>
<dbReference type="InterPro" id="IPR025997">
    <property type="entry name" value="SBP_2_dom"/>
</dbReference>
<evidence type="ECO:0000313" key="5">
    <source>
        <dbReference type="EMBL" id="MBS4197165.1"/>
    </source>
</evidence>
<dbReference type="SUPFAM" id="SSF53822">
    <property type="entry name" value="Periplasmic binding protein-like I"/>
    <property type="match status" value="1"/>
</dbReference>
<gene>
    <name evidence="5" type="ORF">KHA97_19100</name>
</gene>
<feature type="domain" description="Periplasmic binding protein" evidence="4">
    <location>
        <begin position="49"/>
        <end position="302"/>
    </location>
</feature>
<evidence type="ECO:0000259" key="4">
    <source>
        <dbReference type="Pfam" id="PF13407"/>
    </source>
</evidence>
<evidence type="ECO:0000313" key="6">
    <source>
        <dbReference type="Proteomes" id="UP000681414"/>
    </source>
</evidence>
<dbReference type="PANTHER" id="PTHR46847">
    <property type="entry name" value="D-ALLOSE-BINDING PERIPLASMIC PROTEIN-RELATED"/>
    <property type="match status" value="1"/>
</dbReference>
<evidence type="ECO:0000256" key="1">
    <source>
        <dbReference type="ARBA" id="ARBA00004196"/>
    </source>
</evidence>
<dbReference type="CDD" id="cd06314">
    <property type="entry name" value="PBP1_tmGBP"/>
    <property type="match status" value="1"/>
</dbReference>
<comment type="similarity">
    <text evidence="2">Belongs to the bacterial solute-binding protein 2 family.</text>
</comment>
<dbReference type="GO" id="GO:0030313">
    <property type="term" value="C:cell envelope"/>
    <property type="evidence" value="ECO:0007669"/>
    <property type="project" value="UniProtKB-SubCell"/>
</dbReference>
<dbReference type="Pfam" id="PF13407">
    <property type="entry name" value="Peripla_BP_4"/>
    <property type="match status" value="1"/>
</dbReference>
<comment type="caution">
    <text evidence="5">The sequence shown here is derived from an EMBL/GenBank/DDBJ whole genome shotgun (WGS) entry which is preliminary data.</text>
</comment>
<dbReference type="PANTHER" id="PTHR46847:SF1">
    <property type="entry name" value="D-ALLOSE-BINDING PERIPLASMIC PROTEIN-RELATED"/>
    <property type="match status" value="1"/>
</dbReference>